<evidence type="ECO:0000313" key="11">
    <source>
        <dbReference type="Proteomes" id="UP000291269"/>
    </source>
</evidence>
<dbReference type="GO" id="GO:0007035">
    <property type="term" value="P:vacuolar acidification"/>
    <property type="evidence" value="ECO:0007669"/>
    <property type="project" value="TreeGrafter"/>
</dbReference>
<feature type="transmembrane region" description="Helical" evidence="9">
    <location>
        <begin position="594"/>
        <end position="617"/>
    </location>
</feature>
<name>A0A4V1QV08_9FIRM</name>
<dbReference type="GO" id="GO:0016471">
    <property type="term" value="C:vacuolar proton-transporting V-type ATPase complex"/>
    <property type="evidence" value="ECO:0007669"/>
    <property type="project" value="TreeGrafter"/>
</dbReference>
<dbReference type="PANTHER" id="PTHR11629">
    <property type="entry name" value="VACUOLAR PROTON ATPASES"/>
    <property type="match status" value="1"/>
</dbReference>
<keyword evidence="4 9" id="KW-0812">Transmembrane</keyword>
<evidence type="ECO:0000256" key="3">
    <source>
        <dbReference type="ARBA" id="ARBA00022448"/>
    </source>
</evidence>
<dbReference type="RefSeq" id="WP_129223249.1">
    <property type="nucleotide sequence ID" value="NZ_SDOZ01000002.1"/>
</dbReference>
<dbReference type="AlphaFoldDB" id="A0A4V1QV08"/>
<dbReference type="InterPro" id="IPR002490">
    <property type="entry name" value="V-ATPase_116kDa_su"/>
</dbReference>
<feature type="coiled-coil region" evidence="8">
    <location>
        <begin position="94"/>
        <end position="128"/>
    </location>
</feature>
<comment type="similarity">
    <text evidence="2">Belongs to the V-ATPase 116 kDa subunit family.</text>
</comment>
<dbReference type="Proteomes" id="UP000291269">
    <property type="component" value="Unassembled WGS sequence"/>
</dbReference>
<feature type="transmembrane region" description="Helical" evidence="9">
    <location>
        <begin position="353"/>
        <end position="382"/>
    </location>
</feature>
<evidence type="ECO:0000256" key="8">
    <source>
        <dbReference type="SAM" id="Coils"/>
    </source>
</evidence>
<dbReference type="EMBL" id="SDOZ01000002">
    <property type="protein sequence ID" value="RXZ61006.1"/>
    <property type="molecule type" value="Genomic_DNA"/>
</dbReference>
<evidence type="ECO:0000313" key="10">
    <source>
        <dbReference type="EMBL" id="RXZ61006.1"/>
    </source>
</evidence>
<evidence type="ECO:0000256" key="1">
    <source>
        <dbReference type="ARBA" id="ARBA00004141"/>
    </source>
</evidence>
<gene>
    <name evidence="10" type="ORF">ESZ91_01080</name>
</gene>
<feature type="transmembrane region" description="Helical" evidence="9">
    <location>
        <begin position="513"/>
        <end position="532"/>
    </location>
</feature>
<evidence type="ECO:0000256" key="6">
    <source>
        <dbReference type="ARBA" id="ARBA00023065"/>
    </source>
</evidence>
<protein>
    <submittedName>
        <fullName evidence="10">V-type ATP synthase subunit I</fullName>
    </submittedName>
</protein>
<feature type="transmembrane region" description="Helical" evidence="9">
    <location>
        <begin position="437"/>
        <end position="457"/>
    </location>
</feature>
<keyword evidence="6" id="KW-0406">Ion transport</keyword>
<feature type="transmembrane region" description="Helical" evidence="9">
    <location>
        <begin position="469"/>
        <end position="493"/>
    </location>
</feature>
<dbReference type="GO" id="GO:0033179">
    <property type="term" value="C:proton-transporting V-type ATPase, V0 domain"/>
    <property type="evidence" value="ECO:0007669"/>
    <property type="project" value="InterPro"/>
</dbReference>
<evidence type="ECO:0000256" key="2">
    <source>
        <dbReference type="ARBA" id="ARBA00009904"/>
    </source>
</evidence>
<accession>A0A4V1QV08</accession>
<evidence type="ECO:0000256" key="5">
    <source>
        <dbReference type="ARBA" id="ARBA00022989"/>
    </source>
</evidence>
<dbReference type="GO" id="GO:0046961">
    <property type="term" value="F:proton-transporting ATPase activity, rotational mechanism"/>
    <property type="evidence" value="ECO:0007669"/>
    <property type="project" value="InterPro"/>
</dbReference>
<evidence type="ECO:0000256" key="9">
    <source>
        <dbReference type="SAM" id="Phobius"/>
    </source>
</evidence>
<sequence>MSVVKMSKFSLTGLASEKDALLDALHRTQRVELSDWEEENAPSSELQSRVSRVRKGIAFVSDRIAESKKQEYFPENTEGLKDDILLSYDDFMQISGREAELTAAMEKAETLEKELSALRAERVKAKNLIEQLSAYREVNERFSDFSDTKCTRCFFGLIDEAAIPKLEENLAESPAALTIYSRGKPSAVCVVAHNDCAEEIAALLNGLSFSKCAFTFPETAAEKIEELAAQTKSFDAREEALKSDACALAPYLKDWKIFSDYLSLQLEKAEAYDSFFKTASTFTLHGYVPREECDFVRAAIDAVTPAAVTEFTEPTEEDTPPTLLKNRGPAKSAEFVTNMYSAPDYREYDPNGVVFWFFMIFFGLIMADIGYGILLFAGGFLLSARLKIDNGFKKLTKIMMYGGLFTIVFGALFGSLFGFSLYTFLPDPSSGNRTDVLTILLGCLALGLFQITVGYALKAVNDLRDGRVLDALCDAFTWILFNVGLFFAVFNFLTEYFEIPVADNVHAFFETMTLPGVVMLGVGLLGAMLTAGRKEKILGKFTKGFGALYGVINLLSDVLSYARLFGLMLSGMIIAQQFNGIGLDLIAGGAIGYVFGPLVMLVGHAFNIAMGVLGAYIHDCRLQYIEFFSKFYTGEGKLFTPIGSRVQYIHIQQ</sequence>
<comment type="subcellular location">
    <subcellularLocation>
        <location evidence="1">Membrane</location>
        <topology evidence="1">Multi-pass membrane protein</topology>
    </subcellularLocation>
</comment>
<organism evidence="10 11">
    <name type="scientific">Candidatus Borkfalkia ceftriaxoniphila</name>
    <dbReference type="NCBI Taxonomy" id="2508949"/>
    <lineage>
        <taxon>Bacteria</taxon>
        <taxon>Bacillati</taxon>
        <taxon>Bacillota</taxon>
        <taxon>Clostridia</taxon>
        <taxon>Christensenellales</taxon>
        <taxon>Christensenellaceae</taxon>
        <taxon>Candidatus Borkfalkia</taxon>
    </lineage>
</organism>
<keyword evidence="11" id="KW-1185">Reference proteome</keyword>
<evidence type="ECO:0000256" key="7">
    <source>
        <dbReference type="ARBA" id="ARBA00023136"/>
    </source>
</evidence>
<dbReference type="Pfam" id="PF01496">
    <property type="entry name" value="V_ATPase_I"/>
    <property type="match status" value="1"/>
</dbReference>
<reference evidence="10 11" key="1">
    <citation type="journal article" date="2019" name="Gut">
        <title>Antibiotics-induced monodominance of a novel gut bacterial order.</title>
        <authorList>
            <person name="Hildebrand F."/>
            <person name="Moitinho-Silva L."/>
            <person name="Blasche S."/>
            <person name="Jahn M.T."/>
            <person name="Gossmann T.I."/>
            <person name="Heuerta-Cepas J."/>
            <person name="Hercog R."/>
            <person name="Luetge M."/>
            <person name="Bahram M."/>
            <person name="Pryszlak A."/>
            <person name="Alves R.J."/>
            <person name="Waszak S.M."/>
            <person name="Zhu A."/>
            <person name="Ye L."/>
            <person name="Costea P.I."/>
            <person name="Aalvink S."/>
            <person name="Belzer C."/>
            <person name="Forslund S.K."/>
            <person name="Sunagawa S."/>
            <person name="Hentschel U."/>
            <person name="Merten C."/>
            <person name="Patil K.R."/>
            <person name="Benes V."/>
            <person name="Bork P."/>
        </authorList>
    </citation>
    <scope>NUCLEOTIDE SEQUENCE [LARGE SCALE GENOMIC DNA]</scope>
    <source>
        <strain evidence="10 11">HDS1380</strain>
    </source>
</reference>
<feature type="transmembrane region" description="Helical" evidence="9">
    <location>
        <begin position="403"/>
        <end position="425"/>
    </location>
</feature>
<keyword evidence="3" id="KW-0813">Transport</keyword>
<keyword evidence="7 9" id="KW-0472">Membrane</keyword>
<dbReference type="OrthoDB" id="9803814at2"/>
<dbReference type="PANTHER" id="PTHR11629:SF63">
    <property type="entry name" value="V-TYPE PROTON ATPASE SUBUNIT A"/>
    <property type="match status" value="1"/>
</dbReference>
<keyword evidence="5 9" id="KW-1133">Transmembrane helix</keyword>
<keyword evidence="8" id="KW-0175">Coiled coil</keyword>
<proteinExistence type="inferred from homology"/>
<dbReference type="GO" id="GO:0051117">
    <property type="term" value="F:ATPase binding"/>
    <property type="evidence" value="ECO:0007669"/>
    <property type="project" value="TreeGrafter"/>
</dbReference>
<evidence type="ECO:0000256" key="4">
    <source>
        <dbReference type="ARBA" id="ARBA00022692"/>
    </source>
</evidence>
<feature type="transmembrane region" description="Helical" evidence="9">
    <location>
        <begin position="544"/>
        <end position="574"/>
    </location>
</feature>
<comment type="caution">
    <text evidence="10">The sequence shown here is derived from an EMBL/GenBank/DDBJ whole genome shotgun (WGS) entry which is preliminary data.</text>
</comment>